<proteinExistence type="predicted"/>
<evidence type="ECO:0000313" key="5">
    <source>
        <dbReference type="EMBL" id="CAH0530368.1"/>
    </source>
</evidence>
<organism evidence="5 6">
    <name type="scientific">Vibrio hippocampi</name>
    <dbReference type="NCBI Taxonomy" id="654686"/>
    <lineage>
        <taxon>Bacteria</taxon>
        <taxon>Pseudomonadati</taxon>
        <taxon>Pseudomonadota</taxon>
        <taxon>Gammaproteobacteria</taxon>
        <taxon>Vibrionales</taxon>
        <taxon>Vibrionaceae</taxon>
        <taxon>Vibrio</taxon>
    </lineage>
</organism>
<sequence length="317" mass="36511">MPSSINISSSYNLAPFLLYFEKKGIEWKKVAFEYGFPEDLKGSNYWLSSFQVMSFLNAMMRQSNQNIGYDVGRLITIEQISPQLLDQFAQCNDLVQVIHRLMDVMPTLNNYVVVWTEKIDDKWYLCHRGPYHPSLPGYDQAEWFRTFALVSLCRSYIDNAWDPASIYMSFSSHLAKGYAQPLNSTALYFGHAFGAIEIPLPNDFSAIHWVGNQNWLTDINALISTYAVLPWFNIEWLSHLIGSSSRSLQRKLAEQGQTFRCLRDEARCRVATRLLSENLSPSETAWRCGYNDLSNFNRAFKGWVGQTPAQYQRQASK</sequence>
<dbReference type="SUPFAM" id="SSF46689">
    <property type="entry name" value="Homeodomain-like"/>
    <property type="match status" value="1"/>
</dbReference>
<evidence type="ECO:0000259" key="4">
    <source>
        <dbReference type="PROSITE" id="PS01124"/>
    </source>
</evidence>
<keyword evidence="6" id="KW-1185">Reference proteome</keyword>
<keyword evidence="3" id="KW-0804">Transcription</keyword>
<dbReference type="PANTHER" id="PTHR47894">
    <property type="entry name" value="HTH-TYPE TRANSCRIPTIONAL REGULATOR GADX"/>
    <property type="match status" value="1"/>
</dbReference>
<reference evidence="5" key="1">
    <citation type="submission" date="2021-12" db="EMBL/GenBank/DDBJ databases">
        <authorList>
            <person name="Rodrigo-Torres L."/>
            <person name="Arahal R. D."/>
            <person name="Lucena T."/>
        </authorList>
    </citation>
    <scope>NUCLEOTIDE SEQUENCE</scope>
    <source>
        <strain evidence="5">CECT 8226</strain>
    </source>
</reference>
<dbReference type="Proteomes" id="UP000838160">
    <property type="component" value="Unassembled WGS sequence"/>
</dbReference>
<protein>
    <recommendedName>
        <fullName evidence="4">HTH araC/xylS-type domain-containing protein</fullName>
    </recommendedName>
</protein>
<dbReference type="Pfam" id="PF12833">
    <property type="entry name" value="HTH_18"/>
    <property type="match status" value="1"/>
</dbReference>
<dbReference type="Gene3D" id="1.10.10.60">
    <property type="entry name" value="Homeodomain-like"/>
    <property type="match status" value="1"/>
</dbReference>
<evidence type="ECO:0000256" key="3">
    <source>
        <dbReference type="ARBA" id="ARBA00023163"/>
    </source>
</evidence>
<keyword evidence="1" id="KW-0805">Transcription regulation</keyword>
<dbReference type="PROSITE" id="PS01124">
    <property type="entry name" value="HTH_ARAC_FAMILY_2"/>
    <property type="match status" value="1"/>
</dbReference>
<name>A0ABN8DT95_9VIBR</name>
<dbReference type="InterPro" id="IPR009057">
    <property type="entry name" value="Homeodomain-like_sf"/>
</dbReference>
<evidence type="ECO:0000256" key="1">
    <source>
        <dbReference type="ARBA" id="ARBA00023015"/>
    </source>
</evidence>
<gene>
    <name evidence="5" type="ORF">VHP8226_04011</name>
</gene>
<keyword evidence="2" id="KW-0238">DNA-binding</keyword>
<accession>A0ABN8DT95</accession>
<evidence type="ECO:0000256" key="2">
    <source>
        <dbReference type="ARBA" id="ARBA00023125"/>
    </source>
</evidence>
<dbReference type="PANTHER" id="PTHR47894:SF1">
    <property type="entry name" value="HTH-TYPE TRANSCRIPTIONAL REGULATOR VQSM"/>
    <property type="match status" value="1"/>
</dbReference>
<dbReference type="SMART" id="SM00342">
    <property type="entry name" value="HTH_ARAC"/>
    <property type="match status" value="1"/>
</dbReference>
<feature type="domain" description="HTH araC/xylS-type" evidence="4">
    <location>
        <begin position="217"/>
        <end position="314"/>
    </location>
</feature>
<dbReference type="EMBL" id="CAKLCM010000003">
    <property type="protein sequence ID" value="CAH0530368.1"/>
    <property type="molecule type" value="Genomic_DNA"/>
</dbReference>
<comment type="caution">
    <text evidence="5">The sequence shown here is derived from an EMBL/GenBank/DDBJ whole genome shotgun (WGS) entry which is preliminary data.</text>
</comment>
<dbReference type="InterPro" id="IPR018060">
    <property type="entry name" value="HTH_AraC"/>
</dbReference>
<evidence type="ECO:0000313" key="6">
    <source>
        <dbReference type="Proteomes" id="UP000838160"/>
    </source>
</evidence>